<dbReference type="PANTHER" id="PTHR16026">
    <property type="entry name" value="CARTILAGE ACIDIC PROTEIN 1"/>
    <property type="match status" value="1"/>
</dbReference>
<sequence>MRNVLLSFLVVCCMLALSSCGNGDTRFKLLDSSRTGIDFNNKIKENDSINVFEFMNVYTGAGVAVGDINNDGLVDVYFSGNAVSGRLYLNKGDLEFTDITEEAGVLNSRWGTGATMVDINQDGWLDIYICVSGSAKESERANLLYISNGPSEDSGQVTFTEKAAEYGLADTRQSMHAAFFDYDKDQDLDMYLLVNPAAFEHQVNSSHPRKLNGESVSNDRLYRNEGNGKFADVSEESGILVEGYGLGVGVSDINNDSWPDIYVSNDFIGNDILYINQGDGTFKDEITDYLNHTSYAGMGNDIGDINNDGKQDILVLDMRPEDNRRRKLIISSLGYDRFQTMLEAGYNPQYTRNTLQLNQGEGKFSEIGFLAGVSSTDWSWSALLADYDNDGHKDLYITNGFLRDLGNLDYIHYQNIYNTPMGDTETKIEQKMESMHALPSAKLQNYAYRNSGGIQFENVTESWGIQELSCSNGAAYADLDNDGDLDLLVNNINQSAFIYENQNTKESPNHYLKISLKGKRGNLQGIGAKVKVTTGFTHQYYEHFLSRGYESSIDPTIHFGLGKHERVDAVEVRWPNGDYQAITDISADQVLHIDQNETTPMDFDKELDPTQNMFIDITDSVKVEFQHQEDPMVDFKLQPILPHMHSKNGPGIAIADVNGDGLEDFYVGGASGQEGRLFLQNTEGSFTSRDWTLDGEYEDMGALFFDANGDGFSDLYVVSGGVHALADMGIYQDRLYLNDGLGNFTKSDALPRISASGSVVTASDFDKDGDLDLFVGGRIKPGEYPMPAQSYLLENITDKDSGKVKFKDVGSSVPGWEGLTMVTGALWTDFDNDGWQDLIVVGEFMAIQFFHNEKGQWIHANAKTGLKHTEGWWNSISGGDFDGDGDTDYILGNLGLNNKYQATEEEPLCIYAGDYDKDGRIDPVMCYFVDGENHIAHTRDEIITQINAMRARFKTYESYAEATFETSFLPEELETAYVVKSHTFTSSYLENKGGGQFDLRALPLEYQIAPIEGIVVEDIDGDGHEDVLLTGNSYVTEVASGRYDALKGMVLMGNGDGTFNKLSLEKSGFVNDHDGSGLGLLRNAQGLPYVVSANNDGPVRVFGMNNTNETYPIYKADVNSESAEILFRDGRRLKKELNHGSGYLSQQTRSIRLHDNIMEIKVKDVNGETKIIHANEATDQ</sequence>
<dbReference type="SMART" id="SM00191">
    <property type="entry name" value="Int_alpha"/>
    <property type="match status" value="4"/>
</dbReference>
<dbReference type="Pfam" id="PF07593">
    <property type="entry name" value="UnbV_ASPIC"/>
    <property type="match status" value="1"/>
</dbReference>
<accession>A0A3B0CD26</accession>
<dbReference type="RefSeq" id="WP_120709554.1">
    <property type="nucleotide sequence ID" value="NZ_RBCJ01000001.1"/>
</dbReference>
<feature type="chain" id="PRO_5017290438" evidence="4">
    <location>
        <begin position="24"/>
        <end position="1180"/>
    </location>
</feature>
<dbReference type="InterPro" id="IPR027039">
    <property type="entry name" value="Crtac1"/>
</dbReference>
<evidence type="ECO:0000256" key="4">
    <source>
        <dbReference type="SAM" id="SignalP"/>
    </source>
</evidence>
<evidence type="ECO:0000256" key="1">
    <source>
        <dbReference type="ARBA" id="ARBA00022729"/>
    </source>
</evidence>
<evidence type="ECO:0000256" key="2">
    <source>
        <dbReference type="ARBA" id="ARBA00022737"/>
    </source>
</evidence>
<dbReference type="PROSITE" id="PS51257">
    <property type="entry name" value="PROKAR_LIPOPROTEIN"/>
    <property type="match status" value="1"/>
</dbReference>
<evidence type="ECO:0000259" key="5">
    <source>
        <dbReference type="Pfam" id="PF07593"/>
    </source>
</evidence>
<reference evidence="6 7" key="1">
    <citation type="submission" date="2018-10" db="EMBL/GenBank/DDBJ databases">
        <title>Ulvibacterium marinum gen. nov., sp. nov., a novel marine bacterium of the family Flavobacteriaceae, isolated from a culture of the green alga Ulva prolifera.</title>
        <authorList>
            <person name="Zhang Z."/>
        </authorList>
    </citation>
    <scope>NUCLEOTIDE SEQUENCE [LARGE SCALE GENOMIC DNA]</scope>
    <source>
        <strain evidence="6 7">CCMM003</strain>
    </source>
</reference>
<dbReference type="OrthoDB" id="9816120at2"/>
<protein>
    <submittedName>
        <fullName evidence="6">RNA-binding protein</fullName>
    </submittedName>
</protein>
<evidence type="ECO:0000313" key="7">
    <source>
        <dbReference type="Proteomes" id="UP000276603"/>
    </source>
</evidence>
<feature type="signal peptide" evidence="4">
    <location>
        <begin position="1"/>
        <end position="23"/>
    </location>
</feature>
<dbReference type="InterPro" id="IPR013517">
    <property type="entry name" value="FG-GAP"/>
</dbReference>
<keyword evidence="3" id="KW-0325">Glycoprotein</keyword>
<dbReference type="InterPro" id="IPR013519">
    <property type="entry name" value="Int_alpha_beta-p"/>
</dbReference>
<dbReference type="Gene3D" id="2.130.10.130">
    <property type="entry name" value="Integrin alpha, N-terminal"/>
    <property type="match status" value="3"/>
</dbReference>
<dbReference type="Pfam" id="PF13517">
    <property type="entry name" value="FG-GAP_3"/>
    <property type="match status" value="5"/>
</dbReference>
<feature type="domain" description="ASPIC/UnbV" evidence="5">
    <location>
        <begin position="525"/>
        <end position="591"/>
    </location>
</feature>
<keyword evidence="2" id="KW-0677">Repeat</keyword>
<proteinExistence type="predicted"/>
<dbReference type="InterPro" id="IPR011519">
    <property type="entry name" value="UnbV_ASPIC"/>
</dbReference>
<dbReference type="PANTHER" id="PTHR16026:SF0">
    <property type="entry name" value="CARTILAGE ACIDIC PROTEIN 1"/>
    <property type="match status" value="1"/>
</dbReference>
<dbReference type="EMBL" id="RBCJ01000001">
    <property type="protein sequence ID" value="RKN82364.1"/>
    <property type="molecule type" value="Genomic_DNA"/>
</dbReference>
<organism evidence="6 7">
    <name type="scientific">Ulvibacterium marinum</name>
    <dbReference type="NCBI Taxonomy" id="2419782"/>
    <lineage>
        <taxon>Bacteria</taxon>
        <taxon>Pseudomonadati</taxon>
        <taxon>Bacteroidota</taxon>
        <taxon>Flavobacteriia</taxon>
        <taxon>Flavobacteriales</taxon>
        <taxon>Flavobacteriaceae</taxon>
        <taxon>Ulvibacterium</taxon>
    </lineage>
</organism>
<dbReference type="AlphaFoldDB" id="A0A3B0CD26"/>
<evidence type="ECO:0000256" key="3">
    <source>
        <dbReference type="ARBA" id="ARBA00023180"/>
    </source>
</evidence>
<comment type="caution">
    <text evidence="6">The sequence shown here is derived from an EMBL/GenBank/DDBJ whole genome shotgun (WGS) entry which is preliminary data.</text>
</comment>
<dbReference type="Proteomes" id="UP000276603">
    <property type="component" value="Unassembled WGS sequence"/>
</dbReference>
<dbReference type="SUPFAM" id="SSF69318">
    <property type="entry name" value="Integrin alpha N-terminal domain"/>
    <property type="match status" value="3"/>
</dbReference>
<gene>
    <name evidence="6" type="ORF">D7Z94_00470</name>
</gene>
<keyword evidence="1 4" id="KW-0732">Signal</keyword>
<dbReference type="InterPro" id="IPR028994">
    <property type="entry name" value="Integrin_alpha_N"/>
</dbReference>
<name>A0A3B0CD26_9FLAO</name>
<keyword evidence="7" id="KW-1185">Reference proteome</keyword>
<evidence type="ECO:0000313" key="6">
    <source>
        <dbReference type="EMBL" id="RKN82364.1"/>
    </source>
</evidence>